<dbReference type="InterPro" id="IPR010982">
    <property type="entry name" value="Lambda_DNA-bd_dom_sf"/>
</dbReference>
<dbReference type="CDD" id="cd00093">
    <property type="entry name" value="HTH_XRE"/>
    <property type="match status" value="1"/>
</dbReference>
<comment type="caution">
    <text evidence="3">The sequence shown here is derived from an EMBL/GenBank/DDBJ whole genome shotgun (WGS) entry which is preliminary data.</text>
</comment>
<evidence type="ECO:0000313" key="4">
    <source>
        <dbReference type="Proteomes" id="UP001165378"/>
    </source>
</evidence>
<feature type="compositionally biased region" description="Acidic residues" evidence="1">
    <location>
        <begin position="300"/>
        <end position="313"/>
    </location>
</feature>
<keyword evidence="4" id="KW-1185">Reference proteome</keyword>
<dbReference type="RefSeq" id="WP_235056248.1">
    <property type="nucleotide sequence ID" value="NZ_JAKFHA010000025.1"/>
</dbReference>
<evidence type="ECO:0000256" key="1">
    <source>
        <dbReference type="SAM" id="MobiDB-lite"/>
    </source>
</evidence>
<dbReference type="PROSITE" id="PS50943">
    <property type="entry name" value="HTH_CROC1"/>
    <property type="match status" value="1"/>
</dbReference>
<dbReference type="Pfam" id="PF19054">
    <property type="entry name" value="DUF5753"/>
    <property type="match status" value="1"/>
</dbReference>
<accession>A0AA41U2A9</accession>
<sequence length="321" mass="35992">MPQGQDPMVARRRLKDALRRQREAAGFTQRQVADEMDWSPSKLIRIEAGQVAVSTTDLRALLQHYGVVDPVRVAALEALSRTARERAWWSNYRNVANADLRAFLGFETSASIIRNFEPLNVPGLLQTREYAREILAAVDQQSIDELVDLRMERQELLTRDEAPEVHFIMSQAVIERVAGGPRVMRRQLRHIARVAAYPNVTVRIVPWTVGFFPRYRVAYTVFEFPDAEDPAILCREGPTGDIITREGPLEDTPNDYLASFWEIEREAPATDTPALLQAAIDTMTRLIGEAAPGSLTPVDAPDDEDEEDPDGQEEPLAGSSS</sequence>
<organism evidence="3 4">
    <name type="scientific">Yinghuangia soli</name>
    <dbReference type="NCBI Taxonomy" id="2908204"/>
    <lineage>
        <taxon>Bacteria</taxon>
        <taxon>Bacillati</taxon>
        <taxon>Actinomycetota</taxon>
        <taxon>Actinomycetes</taxon>
        <taxon>Kitasatosporales</taxon>
        <taxon>Streptomycetaceae</taxon>
        <taxon>Yinghuangia</taxon>
    </lineage>
</organism>
<dbReference type="GO" id="GO:0003677">
    <property type="term" value="F:DNA binding"/>
    <property type="evidence" value="ECO:0007669"/>
    <property type="project" value="InterPro"/>
</dbReference>
<dbReference type="SUPFAM" id="SSF47413">
    <property type="entry name" value="lambda repressor-like DNA-binding domains"/>
    <property type="match status" value="1"/>
</dbReference>
<dbReference type="InterPro" id="IPR043917">
    <property type="entry name" value="DUF5753"/>
</dbReference>
<name>A0AA41U2A9_9ACTN</name>
<protein>
    <submittedName>
        <fullName evidence="3">Helix-turn-helix domain-containing protein</fullName>
    </submittedName>
</protein>
<proteinExistence type="predicted"/>
<dbReference type="SMART" id="SM00530">
    <property type="entry name" value="HTH_XRE"/>
    <property type="match status" value="1"/>
</dbReference>
<evidence type="ECO:0000313" key="3">
    <source>
        <dbReference type="EMBL" id="MCF2531598.1"/>
    </source>
</evidence>
<dbReference type="Pfam" id="PF13560">
    <property type="entry name" value="HTH_31"/>
    <property type="match status" value="1"/>
</dbReference>
<dbReference type="EMBL" id="JAKFHA010000025">
    <property type="protein sequence ID" value="MCF2531598.1"/>
    <property type="molecule type" value="Genomic_DNA"/>
</dbReference>
<dbReference type="InterPro" id="IPR001387">
    <property type="entry name" value="Cro/C1-type_HTH"/>
</dbReference>
<dbReference type="AlphaFoldDB" id="A0AA41U2A9"/>
<gene>
    <name evidence="3" type="ORF">LZ495_30885</name>
</gene>
<reference evidence="3" key="1">
    <citation type="submission" date="2022-01" db="EMBL/GenBank/DDBJ databases">
        <title>Genome-Based Taxonomic Classification of the Phylum Actinobacteria.</title>
        <authorList>
            <person name="Gao Y."/>
        </authorList>
    </citation>
    <scope>NUCLEOTIDE SEQUENCE</scope>
    <source>
        <strain evidence="3">KLBMP 8922</strain>
    </source>
</reference>
<feature type="region of interest" description="Disordered" evidence="1">
    <location>
        <begin position="287"/>
        <end position="321"/>
    </location>
</feature>
<feature type="domain" description="HTH cro/C1-type" evidence="2">
    <location>
        <begin position="18"/>
        <end position="71"/>
    </location>
</feature>
<evidence type="ECO:0000259" key="2">
    <source>
        <dbReference type="PROSITE" id="PS50943"/>
    </source>
</evidence>
<dbReference type="Proteomes" id="UP001165378">
    <property type="component" value="Unassembled WGS sequence"/>
</dbReference>
<dbReference type="Gene3D" id="1.10.260.40">
    <property type="entry name" value="lambda repressor-like DNA-binding domains"/>
    <property type="match status" value="1"/>
</dbReference>